<sequence>MCGITGGVWFDESKAISSATLESMVQSLVHRGPDDAGTHLERLTRDAVGITPGVALGFRRLSIIDLVGGHQPISNEDDSVWMVFNGEIYNYRELHRRLEGAGHQFKSDSDSETILHLYEDLGVECFAHLNGMFAIAIWDRKQRQLVLARDRLGKKPLHYQFRDGQLLFGSELKALAAAPDFVRDISAGAIDQFLTYQYVPHPNSIYAASRKLAPGHYAVIRDNSITTDSYWKVDWSHEIEIGPREAAEKVDELLRDSIRLRLRSDVPLGAFLSGGIDSSLLVSLAQSQLEQPLHTFSIGFNEADFDETPYARQVAAWAKSEHHEYKVTPDAVSILDQLVWNYDEPFGDSSAIPTWYLCKWTREYVTVALSGDGGDELFAGYDRYRALWMSRWFDRLIPAGPLLGSSWVQGLPASNRQRSFIRRLQRFGEALNQPLARRYMNWLQIFPERMRAELYNDDFVAQLPDEDPFEFFEAAWNGVGDRDITSKASLGDLVTYLPCDLMNKVDIASMGNSLECRQPFLDYRLVEFAASLPSSLKMGYGGGKRLLRTAFDQLLPRQIWTRKKMGFGVPLGSWFQRELKDITVSRMLGDDSRLHQFFRPEAIAKLVDQHMQGKVNHCYRLWNLLVLESWLRRWN</sequence>
<dbReference type="KEGG" id="ahel:Q31a_05710"/>
<dbReference type="InterPro" id="IPR006426">
    <property type="entry name" value="Asn_synth_AEB"/>
</dbReference>
<dbReference type="GO" id="GO:0005524">
    <property type="term" value="F:ATP binding"/>
    <property type="evidence" value="ECO:0007669"/>
    <property type="project" value="UniProtKB-KW"/>
</dbReference>
<dbReference type="InterPro" id="IPR029055">
    <property type="entry name" value="Ntn_hydrolases_N"/>
</dbReference>
<evidence type="ECO:0000256" key="5">
    <source>
        <dbReference type="ARBA" id="ARBA00022840"/>
    </source>
</evidence>
<dbReference type="SUPFAM" id="SSF52402">
    <property type="entry name" value="Adenine nucleotide alpha hydrolases-like"/>
    <property type="match status" value="1"/>
</dbReference>
<dbReference type="InterPro" id="IPR014729">
    <property type="entry name" value="Rossmann-like_a/b/a_fold"/>
</dbReference>
<evidence type="ECO:0000256" key="4">
    <source>
        <dbReference type="ARBA" id="ARBA00022741"/>
    </source>
</evidence>
<reference evidence="12 13" key="1">
    <citation type="submission" date="2019-02" db="EMBL/GenBank/DDBJ databases">
        <title>Deep-cultivation of Planctomycetes and their phenomic and genomic characterization uncovers novel biology.</title>
        <authorList>
            <person name="Wiegand S."/>
            <person name="Jogler M."/>
            <person name="Boedeker C."/>
            <person name="Pinto D."/>
            <person name="Vollmers J."/>
            <person name="Rivas-Marin E."/>
            <person name="Kohn T."/>
            <person name="Peeters S.H."/>
            <person name="Heuer A."/>
            <person name="Rast P."/>
            <person name="Oberbeckmann S."/>
            <person name="Bunk B."/>
            <person name="Jeske O."/>
            <person name="Meyerdierks A."/>
            <person name="Storesund J.E."/>
            <person name="Kallscheuer N."/>
            <person name="Luecker S."/>
            <person name="Lage O.M."/>
            <person name="Pohl T."/>
            <person name="Merkel B.J."/>
            <person name="Hornburger P."/>
            <person name="Mueller R.-W."/>
            <person name="Bruemmer F."/>
            <person name="Labrenz M."/>
            <person name="Spormann A.M."/>
            <person name="Op den Camp H."/>
            <person name="Overmann J."/>
            <person name="Amann R."/>
            <person name="Jetten M.S.M."/>
            <person name="Mascher T."/>
            <person name="Medema M.H."/>
            <person name="Devos D.P."/>
            <person name="Kaster A.-K."/>
            <person name="Ovreas L."/>
            <person name="Rohde M."/>
            <person name="Galperin M.Y."/>
            <person name="Jogler C."/>
        </authorList>
    </citation>
    <scope>NUCLEOTIDE SEQUENCE [LARGE SCALE GENOMIC DNA]</scope>
    <source>
        <strain evidence="12 13">Q31a</strain>
    </source>
</reference>
<comment type="pathway">
    <text evidence="1">Amino-acid biosynthesis; L-asparagine biosynthesis; L-asparagine from L-aspartate (L-Gln route): step 1/1.</text>
</comment>
<dbReference type="GO" id="GO:0004066">
    <property type="term" value="F:asparagine synthase (glutamine-hydrolyzing) activity"/>
    <property type="evidence" value="ECO:0007669"/>
    <property type="project" value="UniProtKB-EC"/>
</dbReference>
<dbReference type="PANTHER" id="PTHR43284">
    <property type="entry name" value="ASPARAGINE SYNTHETASE (GLUTAMINE-HYDROLYZING)"/>
    <property type="match status" value="1"/>
</dbReference>
<evidence type="ECO:0000313" key="13">
    <source>
        <dbReference type="Proteomes" id="UP000318017"/>
    </source>
</evidence>
<keyword evidence="5 9" id="KW-0067">ATP-binding</keyword>
<dbReference type="InterPro" id="IPR033738">
    <property type="entry name" value="AsnB_N"/>
</dbReference>
<dbReference type="NCBIfam" id="TIGR01536">
    <property type="entry name" value="asn_synth_AEB"/>
    <property type="match status" value="1"/>
</dbReference>
<keyword evidence="8" id="KW-0028">Amino-acid biosynthesis</keyword>
<comment type="catalytic activity">
    <reaction evidence="7">
        <text>L-aspartate + L-glutamine + ATP + H2O = L-asparagine + L-glutamate + AMP + diphosphate + H(+)</text>
        <dbReference type="Rhea" id="RHEA:12228"/>
        <dbReference type="ChEBI" id="CHEBI:15377"/>
        <dbReference type="ChEBI" id="CHEBI:15378"/>
        <dbReference type="ChEBI" id="CHEBI:29985"/>
        <dbReference type="ChEBI" id="CHEBI:29991"/>
        <dbReference type="ChEBI" id="CHEBI:30616"/>
        <dbReference type="ChEBI" id="CHEBI:33019"/>
        <dbReference type="ChEBI" id="CHEBI:58048"/>
        <dbReference type="ChEBI" id="CHEBI:58359"/>
        <dbReference type="ChEBI" id="CHEBI:456215"/>
        <dbReference type="EC" id="6.3.5.4"/>
    </reaction>
</comment>
<protein>
    <recommendedName>
        <fullName evidence="3">asparagine synthase (glutamine-hydrolyzing)</fullName>
        <ecNumber evidence="3">6.3.5.4</ecNumber>
    </recommendedName>
</protein>
<dbReference type="Pfam" id="PF00733">
    <property type="entry name" value="Asn_synthase"/>
    <property type="match status" value="1"/>
</dbReference>
<evidence type="ECO:0000313" key="12">
    <source>
        <dbReference type="EMBL" id="QDV22287.1"/>
    </source>
</evidence>
<dbReference type="PROSITE" id="PS51278">
    <property type="entry name" value="GATASE_TYPE_2"/>
    <property type="match status" value="1"/>
</dbReference>
<keyword evidence="4 9" id="KW-0547">Nucleotide-binding</keyword>
<accession>A0A518G106</accession>
<dbReference type="PANTHER" id="PTHR43284:SF1">
    <property type="entry name" value="ASPARAGINE SYNTHETASE"/>
    <property type="match status" value="1"/>
</dbReference>
<dbReference type="InterPro" id="IPR017932">
    <property type="entry name" value="GATase_2_dom"/>
</dbReference>
<dbReference type="AlphaFoldDB" id="A0A518G106"/>
<evidence type="ECO:0000256" key="9">
    <source>
        <dbReference type="PIRSR" id="PIRSR001589-2"/>
    </source>
</evidence>
<feature type="binding site" evidence="9">
    <location>
        <position position="110"/>
    </location>
    <ligand>
        <name>L-glutamine</name>
        <dbReference type="ChEBI" id="CHEBI:58359"/>
    </ligand>
</feature>
<evidence type="ECO:0000256" key="8">
    <source>
        <dbReference type="PIRSR" id="PIRSR001589-1"/>
    </source>
</evidence>
<evidence type="ECO:0000256" key="2">
    <source>
        <dbReference type="ARBA" id="ARBA00005752"/>
    </source>
</evidence>
<keyword evidence="13" id="KW-1185">Reference proteome</keyword>
<dbReference type="Proteomes" id="UP000318017">
    <property type="component" value="Chromosome"/>
</dbReference>
<feature type="binding site" evidence="9">
    <location>
        <begin position="370"/>
        <end position="371"/>
    </location>
    <ligand>
        <name>ATP</name>
        <dbReference type="ChEBI" id="CHEBI:30616"/>
    </ligand>
</feature>
<dbReference type="EMBL" id="CP036298">
    <property type="protein sequence ID" value="QDV22287.1"/>
    <property type="molecule type" value="Genomic_DNA"/>
</dbReference>
<dbReference type="OrthoDB" id="9763290at2"/>
<keyword evidence="12" id="KW-0436">Ligase</keyword>
<dbReference type="SUPFAM" id="SSF56235">
    <property type="entry name" value="N-terminal nucleophile aminohydrolases (Ntn hydrolases)"/>
    <property type="match status" value="1"/>
</dbReference>
<feature type="domain" description="Glutamine amidotransferase type-2" evidence="11">
    <location>
        <begin position="2"/>
        <end position="223"/>
    </location>
</feature>
<dbReference type="RefSeq" id="WP_145073598.1">
    <property type="nucleotide sequence ID" value="NZ_CP036298.1"/>
</dbReference>
<dbReference type="EC" id="6.3.5.4" evidence="3"/>
<dbReference type="GO" id="GO:0006529">
    <property type="term" value="P:asparagine biosynthetic process"/>
    <property type="evidence" value="ECO:0007669"/>
    <property type="project" value="UniProtKB-KW"/>
</dbReference>
<feature type="binding site" evidence="9">
    <location>
        <position position="298"/>
    </location>
    <ligand>
        <name>ATP</name>
        <dbReference type="ChEBI" id="CHEBI:30616"/>
    </ligand>
</feature>
<dbReference type="CDD" id="cd01991">
    <property type="entry name" value="Asn_synthase_B_C"/>
    <property type="match status" value="1"/>
</dbReference>
<dbReference type="Gene3D" id="3.60.20.10">
    <property type="entry name" value="Glutamine Phosphoribosylpyrophosphate, subunit 1, domain 1"/>
    <property type="match status" value="1"/>
</dbReference>
<evidence type="ECO:0000256" key="3">
    <source>
        <dbReference type="ARBA" id="ARBA00012737"/>
    </source>
</evidence>
<organism evidence="12 13">
    <name type="scientific">Aureliella helgolandensis</name>
    <dbReference type="NCBI Taxonomy" id="2527968"/>
    <lineage>
        <taxon>Bacteria</taxon>
        <taxon>Pseudomonadati</taxon>
        <taxon>Planctomycetota</taxon>
        <taxon>Planctomycetia</taxon>
        <taxon>Pirellulales</taxon>
        <taxon>Pirellulaceae</taxon>
        <taxon>Aureliella</taxon>
    </lineage>
</organism>
<feature type="site" description="Important for beta-aspartyl-AMP intermediate formation" evidence="10">
    <location>
        <position position="372"/>
    </location>
</feature>
<dbReference type="InterPro" id="IPR001962">
    <property type="entry name" value="Asn_synthase"/>
</dbReference>
<evidence type="ECO:0000259" key="11">
    <source>
        <dbReference type="PROSITE" id="PS51278"/>
    </source>
</evidence>
<dbReference type="InterPro" id="IPR051786">
    <property type="entry name" value="ASN_synthetase/amidase"/>
</dbReference>
<gene>
    <name evidence="12" type="primary">asnB_1</name>
    <name evidence="12" type="ORF">Q31a_05710</name>
</gene>
<keyword evidence="8" id="KW-0061">Asparagine biosynthesis</keyword>
<comment type="similarity">
    <text evidence="2">Belongs to the asparagine synthetase family.</text>
</comment>
<name>A0A518G106_9BACT</name>
<evidence type="ECO:0000256" key="6">
    <source>
        <dbReference type="ARBA" id="ARBA00022962"/>
    </source>
</evidence>
<dbReference type="Pfam" id="PF13537">
    <property type="entry name" value="GATase_7"/>
    <property type="match status" value="1"/>
</dbReference>
<dbReference type="GO" id="GO:0005829">
    <property type="term" value="C:cytosol"/>
    <property type="evidence" value="ECO:0007669"/>
    <property type="project" value="TreeGrafter"/>
</dbReference>
<evidence type="ECO:0000256" key="1">
    <source>
        <dbReference type="ARBA" id="ARBA00005187"/>
    </source>
</evidence>
<dbReference type="PIRSF" id="PIRSF001589">
    <property type="entry name" value="Asn_synthetase_glu-h"/>
    <property type="match status" value="1"/>
</dbReference>
<evidence type="ECO:0000256" key="10">
    <source>
        <dbReference type="PIRSR" id="PIRSR001589-3"/>
    </source>
</evidence>
<evidence type="ECO:0000256" key="7">
    <source>
        <dbReference type="ARBA" id="ARBA00048741"/>
    </source>
</evidence>
<dbReference type="Gene3D" id="3.40.50.620">
    <property type="entry name" value="HUPs"/>
    <property type="match status" value="1"/>
</dbReference>
<feature type="active site" description="For GATase activity" evidence="8">
    <location>
        <position position="2"/>
    </location>
</feature>
<dbReference type="CDD" id="cd00712">
    <property type="entry name" value="AsnB"/>
    <property type="match status" value="1"/>
</dbReference>
<keyword evidence="6 8" id="KW-0315">Glutamine amidotransferase</keyword>
<proteinExistence type="inferred from homology"/>